<proteinExistence type="predicted"/>
<evidence type="ECO:0000256" key="1">
    <source>
        <dbReference type="SAM" id="MobiDB-lite"/>
    </source>
</evidence>
<feature type="domain" description="DUF3786" evidence="2">
    <location>
        <begin position="23"/>
        <end position="194"/>
    </location>
</feature>
<dbReference type="Pfam" id="PF12654">
    <property type="entry name" value="DUF3786"/>
    <property type="match status" value="1"/>
</dbReference>
<dbReference type="Proteomes" id="UP000177876">
    <property type="component" value="Unassembled WGS sequence"/>
</dbReference>
<dbReference type="EMBL" id="MELK01000004">
    <property type="protein sequence ID" value="OFW60376.1"/>
    <property type="molecule type" value="Genomic_DNA"/>
</dbReference>
<protein>
    <recommendedName>
        <fullName evidence="2">DUF3786 domain-containing protein</fullName>
    </recommendedName>
</protein>
<dbReference type="STRING" id="1797197.A2Y75_08445"/>
<organism evidence="3 4">
    <name type="scientific">Candidatus Solincola sediminis</name>
    <dbReference type="NCBI Taxonomy" id="1797199"/>
    <lineage>
        <taxon>Bacteria</taxon>
        <taxon>Bacillati</taxon>
        <taxon>Actinomycetota</taxon>
        <taxon>Candidatus Geothermincolia</taxon>
        <taxon>Candidatus Geothermincolales</taxon>
        <taxon>Candidatus Geothermincolaceae</taxon>
        <taxon>Candidatus Solincola</taxon>
    </lineage>
</organism>
<evidence type="ECO:0000259" key="2">
    <source>
        <dbReference type="Pfam" id="PF12654"/>
    </source>
</evidence>
<feature type="compositionally biased region" description="Basic and acidic residues" evidence="1">
    <location>
        <begin position="1"/>
        <end position="12"/>
    </location>
</feature>
<evidence type="ECO:0000313" key="3">
    <source>
        <dbReference type="EMBL" id="OFW60376.1"/>
    </source>
</evidence>
<dbReference type="AlphaFoldDB" id="A0A1F2WUF4"/>
<evidence type="ECO:0000313" key="4">
    <source>
        <dbReference type="Proteomes" id="UP000177876"/>
    </source>
</evidence>
<feature type="region of interest" description="Disordered" evidence="1">
    <location>
        <begin position="1"/>
        <end position="25"/>
    </location>
</feature>
<gene>
    <name evidence="3" type="ORF">A2Y75_08445</name>
</gene>
<dbReference type="InterPro" id="IPR024264">
    <property type="entry name" value="DUF3786"/>
</dbReference>
<accession>A0A1F2WUF4</accession>
<comment type="caution">
    <text evidence="3">The sequence shown here is derived from an EMBL/GenBank/DDBJ whole genome shotgun (WGS) entry which is preliminary data.</text>
</comment>
<sequence>MEGEDRTAKDPFAEPSQVLKSSDAPEVAGRASVPFEDGKFKISLMLWDMYISHPDLDFTAPKFLDTYVVKLLAVIYLANAQATPLSNQWVPYRELKDGLFYAKSFTDTVEERISRRFGTDIEGMKEACLALGGREVSQGDLGLVINTFPRLPLLFIIWRGDDEFEANARILFDASATNYLNAFELRMLCGEIVNRLIRMADGALELPPRD</sequence>
<name>A0A1F2WUF4_9ACTN</name>
<reference evidence="3 4" key="1">
    <citation type="journal article" date="2016" name="Nat. Commun.">
        <title>Thousands of microbial genomes shed light on interconnected biogeochemical processes in an aquifer system.</title>
        <authorList>
            <person name="Anantharaman K."/>
            <person name="Brown C.T."/>
            <person name="Hug L.A."/>
            <person name="Sharon I."/>
            <person name="Castelle C.J."/>
            <person name="Probst A.J."/>
            <person name="Thomas B.C."/>
            <person name="Singh A."/>
            <person name="Wilkins M.J."/>
            <person name="Karaoz U."/>
            <person name="Brodie E.L."/>
            <person name="Williams K.H."/>
            <person name="Hubbard S.S."/>
            <person name="Banfield J.F."/>
        </authorList>
    </citation>
    <scope>NUCLEOTIDE SEQUENCE [LARGE SCALE GENOMIC DNA]</scope>
</reference>